<dbReference type="NCBIfam" id="TIGR01460">
    <property type="entry name" value="HAD-SF-IIA"/>
    <property type="match status" value="1"/>
</dbReference>
<dbReference type="GO" id="GO:0005737">
    <property type="term" value="C:cytoplasm"/>
    <property type="evidence" value="ECO:0007669"/>
    <property type="project" value="TreeGrafter"/>
</dbReference>
<gene>
    <name evidence="1" type="ORF">TP2_11970</name>
</gene>
<reference evidence="1 2" key="1">
    <citation type="submission" date="2013-07" db="EMBL/GenBank/DDBJ databases">
        <title>Thioclava pacifica DSM 10166 Genome Sequencing.</title>
        <authorList>
            <person name="Lai Q."/>
            <person name="Shao Z."/>
        </authorList>
    </citation>
    <scope>NUCLEOTIDE SEQUENCE [LARGE SCALE GENOMIC DNA]</scope>
    <source>
        <strain evidence="1 2">DSM 10166</strain>
    </source>
</reference>
<protein>
    <submittedName>
        <fullName evidence="1">HAD family hydrolase</fullName>
    </submittedName>
</protein>
<keyword evidence="1" id="KW-0378">Hydrolase</keyword>
<dbReference type="AlphaFoldDB" id="A0A074J2K1"/>
<dbReference type="NCBIfam" id="TIGR01459">
    <property type="entry name" value="HAD-SF-IIA-hyp4"/>
    <property type="match status" value="1"/>
</dbReference>
<dbReference type="SUPFAM" id="SSF56784">
    <property type="entry name" value="HAD-like"/>
    <property type="match status" value="1"/>
</dbReference>
<dbReference type="EMBL" id="AUND01000038">
    <property type="protein sequence ID" value="KEO51606.1"/>
    <property type="molecule type" value="Genomic_DNA"/>
</dbReference>
<evidence type="ECO:0000313" key="2">
    <source>
        <dbReference type="Proteomes" id="UP000027432"/>
    </source>
</evidence>
<dbReference type="CDD" id="cd07525">
    <property type="entry name" value="HAD_like"/>
    <property type="match status" value="1"/>
</dbReference>
<dbReference type="InterPro" id="IPR006356">
    <property type="entry name" value="HAD-SF_hydro_IIA_hyp3"/>
</dbReference>
<dbReference type="Pfam" id="PF13344">
    <property type="entry name" value="Hydrolase_6"/>
    <property type="match status" value="1"/>
</dbReference>
<dbReference type="InterPro" id="IPR023214">
    <property type="entry name" value="HAD_sf"/>
</dbReference>
<accession>A0A074J2K1</accession>
<evidence type="ECO:0000313" key="1">
    <source>
        <dbReference type="EMBL" id="KEO51606.1"/>
    </source>
</evidence>
<sequence>MRQTLIRKAAMTRTIQSLAEISKPYDALFCDLWGCLHNGVAPFPEAVAALQGFRAQGGKVVLLTNAPRPAKFVIEALDRMGCPRDAYDLVVSSGDAAQDAMFAGAVGKKVWHLGPTKDDGFFTEIPEEWQGQAEITRVDFEEAEGIVCTGPFDEDTEVPEDYRPKFLLAKTRELPMLCANPDIVVDMGEKRIYCAGALAALYEEMGGDAMYFGKPHPPIYDLARRKLARLGGVDDARILAVGDGINTDVPGAAGEGIDCLFVTGGLAHDQFGPDRDNPDPELLRGWLGARQQDPLYTIGTLR</sequence>
<name>A0A074J2K1_9RHOB</name>
<comment type="caution">
    <text evidence="1">The sequence shown here is derived from an EMBL/GenBank/DDBJ whole genome shotgun (WGS) entry which is preliminary data.</text>
</comment>
<dbReference type="STRING" id="1353537.TP2_11970"/>
<dbReference type="Proteomes" id="UP000027432">
    <property type="component" value="Unassembled WGS sequence"/>
</dbReference>
<dbReference type="Pfam" id="PF13242">
    <property type="entry name" value="Hydrolase_like"/>
    <property type="match status" value="1"/>
</dbReference>
<dbReference type="PANTHER" id="PTHR19288:SF90">
    <property type="entry name" value="OS08G0542600 PROTEIN"/>
    <property type="match status" value="1"/>
</dbReference>
<dbReference type="InterPro" id="IPR006357">
    <property type="entry name" value="HAD-SF_hydro_IIA"/>
</dbReference>
<dbReference type="GO" id="GO:0016791">
    <property type="term" value="F:phosphatase activity"/>
    <property type="evidence" value="ECO:0007669"/>
    <property type="project" value="TreeGrafter"/>
</dbReference>
<keyword evidence="2" id="KW-1185">Reference proteome</keyword>
<organism evidence="1 2">
    <name type="scientific">Thioclava pacifica DSM 10166</name>
    <dbReference type="NCBI Taxonomy" id="1353537"/>
    <lineage>
        <taxon>Bacteria</taxon>
        <taxon>Pseudomonadati</taxon>
        <taxon>Pseudomonadota</taxon>
        <taxon>Alphaproteobacteria</taxon>
        <taxon>Rhodobacterales</taxon>
        <taxon>Paracoccaceae</taxon>
        <taxon>Thioclava</taxon>
    </lineage>
</organism>
<dbReference type="PANTHER" id="PTHR19288">
    <property type="entry name" value="4-NITROPHENYLPHOSPHATASE-RELATED"/>
    <property type="match status" value="1"/>
</dbReference>
<dbReference type="InterPro" id="IPR036412">
    <property type="entry name" value="HAD-like_sf"/>
</dbReference>
<dbReference type="Gene3D" id="3.40.50.1000">
    <property type="entry name" value="HAD superfamily/HAD-like"/>
    <property type="match status" value="2"/>
</dbReference>
<dbReference type="eggNOG" id="COG0647">
    <property type="taxonomic scope" value="Bacteria"/>
</dbReference>
<proteinExistence type="predicted"/>